<dbReference type="InterPro" id="IPR019264">
    <property type="entry name" value="DUF2179"/>
</dbReference>
<dbReference type="InterPro" id="IPR051461">
    <property type="entry name" value="UPF0750_membrane"/>
</dbReference>
<feature type="transmembrane region" description="Helical" evidence="6">
    <location>
        <begin position="9"/>
        <end position="29"/>
    </location>
</feature>
<protein>
    <submittedName>
        <fullName evidence="8">YitT family protein</fullName>
    </submittedName>
</protein>
<evidence type="ECO:0000256" key="2">
    <source>
        <dbReference type="ARBA" id="ARBA00022475"/>
    </source>
</evidence>
<feature type="transmembrane region" description="Helical" evidence="6">
    <location>
        <begin position="74"/>
        <end position="91"/>
    </location>
</feature>
<dbReference type="EMBL" id="JACSQT010000007">
    <property type="protein sequence ID" value="MBD7938193.1"/>
    <property type="molecule type" value="Genomic_DNA"/>
</dbReference>
<dbReference type="InterPro" id="IPR003740">
    <property type="entry name" value="YitT"/>
</dbReference>
<feature type="transmembrane region" description="Helical" evidence="6">
    <location>
        <begin position="41"/>
        <end position="67"/>
    </location>
</feature>
<proteinExistence type="predicted"/>
<keyword evidence="4 6" id="KW-1133">Transmembrane helix</keyword>
<keyword evidence="2" id="KW-1003">Cell membrane</keyword>
<dbReference type="CDD" id="cd16380">
    <property type="entry name" value="YitT_C"/>
    <property type="match status" value="1"/>
</dbReference>
<reference evidence="8 9" key="1">
    <citation type="submission" date="2020-08" db="EMBL/GenBank/DDBJ databases">
        <title>A Genomic Blueprint of the Chicken Gut Microbiome.</title>
        <authorList>
            <person name="Gilroy R."/>
            <person name="Ravi A."/>
            <person name="Getino M."/>
            <person name="Pursley I."/>
            <person name="Horton D.L."/>
            <person name="Alikhan N.-F."/>
            <person name="Baker D."/>
            <person name="Gharbi K."/>
            <person name="Hall N."/>
            <person name="Watson M."/>
            <person name="Adriaenssens E.M."/>
            <person name="Foster-Nyarko E."/>
            <person name="Jarju S."/>
            <person name="Secka A."/>
            <person name="Antonio M."/>
            <person name="Oren A."/>
            <person name="Chaudhuri R."/>
            <person name="La Ragione R.M."/>
            <person name="Hildebrand F."/>
            <person name="Pallen M.J."/>
        </authorList>
    </citation>
    <scope>NUCLEOTIDE SEQUENCE [LARGE SCALE GENOMIC DNA]</scope>
    <source>
        <strain evidence="8 9">Sa5YUA1</strain>
    </source>
</reference>
<gene>
    <name evidence="8" type="ORF">H9655_14260</name>
</gene>
<accession>A0ABR8QRM5</accession>
<dbReference type="PIRSF" id="PIRSF006483">
    <property type="entry name" value="Membrane_protein_YitT"/>
    <property type="match status" value="1"/>
</dbReference>
<keyword evidence="3 6" id="KW-0812">Transmembrane</keyword>
<evidence type="ECO:0000256" key="1">
    <source>
        <dbReference type="ARBA" id="ARBA00004651"/>
    </source>
</evidence>
<dbReference type="Pfam" id="PF02588">
    <property type="entry name" value="YitT_membrane"/>
    <property type="match status" value="1"/>
</dbReference>
<evidence type="ECO:0000313" key="9">
    <source>
        <dbReference type="Proteomes" id="UP000657931"/>
    </source>
</evidence>
<dbReference type="Proteomes" id="UP000657931">
    <property type="component" value="Unassembled WGS sequence"/>
</dbReference>
<dbReference type="PANTHER" id="PTHR33545:SF4">
    <property type="entry name" value="UPF0750 MEMBRANE PROTEIN YXKD"/>
    <property type="match status" value="1"/>
</dbReference>
<feature type="transmembrane region" description="Helical" evidence="6">
    <location>
        <begin position="141"/>
        <end position="163"/>
    </location>
</feature>
<organism evidence="8 9">
    <name type="scientific">Cytobacillus stercorigallinarum</name>
    <dbReference type="NCBI Taxonomy" id="2762240"/>
    <lineage>
        <taxon>Bacteria</taxon>
        <taxon>Bacillati</taxon>
        <taxon>Bacillota</taxon>
        <taxon>Bacilli</taxon>
        <taxon>Bacillales</taxon>
        <taxon>Bacillaceae</taxon>
        <taxon>Cytobacillus</taxon>
    </lineage>
</organism>
<evidence type="ECO:0000256" key="6">
    <source>
        <dbReference type="SAM" id="Phobius"/>
    </source>
</evidence>
<evidence type="ECO:0000256" key="3">
    <source>
        <dbReference type="ARBA" id="ARBA00022692"/>
    </source>
</evidence>
<sequence length="279" mass="30793">MKKYIWDSIVIVFGAFLFALAINLFVIPSELSEGGVTGLTIIFYYLFEWSPGLVSFILNTILLIAGYKFLTKQTVIYTIIAVVSLSLSLHLTEGWRIDSNEILVNAIFGGIFSGVGIGLIIRVGGTTAGTTILAKMTNKFLGWSISYSLLFFDILVVLSSYFIIGAEKVMITLIMLYVGTKVMELIIEGLNPKKAVTIISKESDTIAQLINQKLDRGVTVMNGRGYYTKQAKEVLYIVISKQEIMKLKKIVLATDHTAFVAIHDVRDVFGEGFGDMSKG</sequence>
<dbReference type="RefSeq" id="WP_191815151.1">
    <property type="nucleotide sequence ID" value="NZ_JACSQT010000007.1"/>
</dbReference>
<comment type="caution">
    <text evidence="8">The sequence shown here is derived from an EMBL/GenBank/DDBJ whole genome shotgun (WGS) entry which is preliminary data.</text>
</comment>
<dbReference type="InterPro" id="IPR015867">
    <property type="entry name" value="N-reg_PII/ATP_PRibTrfase_C"/>
</dbReference>
<evidence type="ECO:0000256" key="5">
    <source>
        <dbReference type="ARBA" id="ARBA00023136"/>
    </source>
</evidence>
<dbReference type="Pfam" id="PF10035">
    <property type="entry name" value="DUF2179"/>
    <property type="match status" value="1"/>
</dbReference>
<dbReference type="PANTHER" id="PTHR33545">
    <property type="entry name" value="UPF0750 MEMBRANE PROTEIN YITT-RELATED"/>
    <property type="match status" value="1"/>
</dbReference>
<feature type="transmembrane region" description="Helical" evidence="6">
    <location>
        <begin position="103"/>
        <end position="121"/>
    </location>
</feature>
<dbReference type="Gene3D" id="3.30.70.120">
    <property type="match status" value="1"/>
</dbReference>
<keyword evidence="9" id="KW-1185">Reference proteome</keyword>
<evidence type="ECO:0000313" key="8">
    <source>
        <dbReference type="EMBL" id="MBD7938193.1"/>
    </source>
</evidence>
<keyword evidence="5 6" id="KW-0472">Membrane</keyword>
<feature type="domain" description="DUF2179" evidence="7">
    <location>
        <begin position="216"/>
        <end position="270"/>
    </location>
</feature>
<comment type="subcellular location">
    <subcellularLocation>
        <location evidence="1">Cell membrane</location>
        <topology evidence="1">Multi-pass membrane protein</topology>
    </subcellularLocation>
</comment>
<evidence type="ECO:0000256" key="4">
    <source>
        <dbReference type="ARBA" id="ARBA00022989"/>
    </source>
</evidence>
<name>A0ABR8QRM5_9BACI</name>
<evidence type="ECO:0000259" key="7">
    <source>
        <dbReference type="Pfam" id="PF10035"/>
    </source>
</evidence>